<dbReference type="AlphaFoldDB" id="A0ABD0X3V0"/>
<proteinExistence type="predicted"/>
<name>A0ABD0X3V0_UMBPY</name>
<comment type="caution">
    <text evidence="1">The sequence shown here is derived from an EMBL/GenBank/DDBJ whole genome shotgun (WGS) entry which is preliminary data.</text>
</comment>
<evidence type="ECO:0000313" key="1">
    <source>
        <dbReference type="EMBL" id="KAL0993645.1"/>
    </source>
</evidence>
<evidence type="ECO:0000313" key="2">
    <source>
        <dbReference type="Proteomes" id="UP001557470"/>
    </source>
</evidence>
<sequence>MSNKILGVKQCTLSDLFHGQILRKDNAVCSDSSHPLFPEFQSLLSGSRLRCPSPGGIPINLLTGIWSLFGKQTCATRLLLCSCRCVADRKLGCYL</sequence>
<keyword evidence="2" id="KW-1185">Reference proteome</keyword>
<gene>
    <name evidence="1" type="ORF">UPYG_G00111020</name>
</gene>
<protein>
    <submittedName>
        <fullName evidence="1">Uncharacterized protein</fullName>
    </submittedName>
</protein>
<dbReference type="EMBL" id="JAGEUA010000003">
    <property type="protein sequence ID" value="KAL0993645.1"/>
    <property type="molecule type" value="Genomic_DNA"/>
</dbReference>
<accession>A0ABD0X3V0</accession>
<dbReference type="Proteomes" id="UP001557470">
    <property type="component" value="Unassembled WGS sequence"/>
</dbReference>
<organism evidence="1 2">
    <name type="scientific">Umbra pygmaea</name>
    <name type="common">Eastern mudminnow</name>
    <dbReference type="NCBI Taxonomy" id="75934"/>
    <lineage>
        <taxon>Eukaryota</taxon>
        <taxon>Metazoa</taxon>
        <taxon>Chordata</taxon>
        <taxon>Craniata</taxon>
        <taxon>Vertebrata</taxon>
        <taxon>Euteleostomi</taxon>
        <taxon>Actinopterygii</taxon>
        <taxon>Neopterygii</taxon>
        <taxon>Teleostei</taxon>
        <taxon>Protacanthopterygii</taxon>
        <taxon>Esociformes</taxon>
        <taxon>Umbridae</taxon>
        <taxon>Umbra</taxon>
    </lineage>
</organism>
<reference evidence="1 2" key="1">
    <citation type="submission" date="2024-06" db="EMBL/GenBank/DDBJ databases">
        <authorList>
            <person name="Pan Q."/>
            <person name="Wen M."/>
            <person name="Jouanno E."/>
            <person name="Zahm M."/>
            <person name="Klopp C."/>
            <person name="Cabau C."/>
            <person name="Louis A."/>
            <person name="Berthelot C."/>
            <person name="Parey E."/>
            <person name="Roest Crollius H."/>
            <person name="Montfort J."/>
            <person name="Robinson-Rechavi M."/>
            <person name="Bouchez O."/>
            <person name="Lampietro C."/>
            <person name="Lopez Roques C."/>
            <person name="Donnadieu C."/>
            <person name="Postlethwait J."/>
            <person name="Bobe J."/>
            <person name="Verreycken H."/>
            <person name="Guiguen Y."/>
        </authorList>
    </citation>
    <scope>NUCLEOTIDE SEQUENCE [LARGE SCALE GENOMIC DNA]</scope>
    <source>
        <strain evidence="1">Up_M1</strain>
        <tissue evidence="1">Testis</tissue>
    </source>
</reference>